<protein>
    <submittedName>
        <fullName evidence="1">Unannotated protein</fullName>
    </submittedName>
</protein>
<evidence type="ECO:0000313" key="1">
    <source>
        <dbReference type="EMBL" id="CAB4659804.1"/>
    </source>
</evidence>
<sequence length="99" mass="10922">MEKFGAEDASTFGEFEFTAMDAAISAVADTSDNIVRLIMIPLCEAVLSRIQGVNFHWFKVLIWAVGWAGGELFTNYSDFGAFVQPFAHVLFGHQICLEG</sequence>
<accession>A0A6J6LGR1</accession>
<dbReference type="EMBL" id="CAEZWE010000061">
    <property type="protein sequence ID" value="CAB4659804.1"/>
    <property type="molecule type" value="Genomic_DNA"/>
</dbReference>
<name>A0A6J6LGR1_9ZZZZ</name>
<gene>
    <name evidence="1" type="ORF">UFOPK2169_01326</name>
</gene>
<organism evidence="1">
    <name type="scientific">freshwater metagenome</name>
    <dbReference type="NCBI Taxonomy" id="449393"/>
    <lineage>
        <taxon>unclassified sequences</taxon>
        <taxon>metagenomes</taxon>
        <taxon>ecological metagenomes</taxon>
    </lineage>
</organism>
<reference evidence="1" key="1">
    <citation type="submission" date="2020-05" db="EMBL/GenBank/DDBJ databases">
        <authorList>
            <person name="Chiriac C."/>
            <person name="Salcher M."/>
            <person name="Ghai R."/>
            <person name="Kavagutti S V."/>
        </authorList>
    </citation>
    <scope>NUCLEOTIDE SEQUENCE</scope>
</reference>
<dbReference type="AlphaFoldDB" id="A0A6J6LGR1"/>
<proteinExistence type="predicted"/>